<name>A0A9X2U213_9BACT</name>
<proteinExistence type="inferred from homology"/>
<dbReference type="Gene3D" id="3.90.870.20">
    <property type="entry name" value="Carbamoyltransferase, C-terminal domain"/>
    <property type="match status" value="1"/>
</dbReference>
<feature type="domain" description="Carbamoyltransferase" evidence="2">
    <location>
        <begin position="3"/>
        <end position="352"/>
    </location>
</feature>
<dbReference type="InterPro" id="IPR003696">
    <property type="entry name" value="Carbtransf_dom"/>
</dbReference>
<dbReference type="Gene3D" id="3.30.420.40">
    <property type="match status" value="2"/>
</dbReference>
<feature type="domain" description="Carbamoyltransferase C-terminal" evidence="3">
    <location>
        <begin position="412"/>
        <end position="580"/>
    </location>
</feature>
<dbReference type="InterPro" id="IPR043129">
    <property type="entry name" value="ATPase_NBD"/>
</dbReference>
<evidence type="ECO:0000313" key="5">
    <source>
        <dbReference type="Proteomes" id="UP001155034"/>
    </source>
</evidence>
<dbReference type="PANTHER" id="PTHR34847:SF1">
    <property type="entry name" value="NODULATION PROTEIN U"/>
    <property type="match status" value="1"/>
</dbReference>
<evidence type="ECO:0000259" key="2">
    <source>
        <dbReference type="Pfam" id="PF02543"/>
    </source>
</evidence>
<comment type="similarity">
    <text evidence="1">Belongs to the NodU/CmcH family.</text>
</comment>
<reference evidence="4" key="1">
    <citation type="submission" date="2022-08" db="EMBL/GenBank/DDBJ databases">
        <title>Genomic Encyclopedia of Type Strains, Phase V (KMG-V): Genome sequencing to study the core and pangenomes of soil and plant-associated prokaryotes.</title>
        <authorList>
            <person name="Whitman W."/>
        </authorList>
    </citation>
    <scope>NUCLEOTIDE SEQUENCE</scope>
    <source>
        <strain evidence="4">SP2016B</strain>
    </source>
</reference>
<organism evidence="4 5">
    <name type="scientific">Salinibacter ruber</name>
    <dbReference type="NCBI Taxonomy" id="146919"/>
    <lineage>
        <taxon>Bacteria</taxon>
        <taxon>Pseudomonadati</taxon>
        <taxon>Rhodothermota</taxon>
        <taxon>Rhodothermia</taxon>
        <taxon>Rhodothermales</taxon>
        <taxon>Salinibacteraceae</taxon>
        <taxon>Salinibacter</taxon>
    </lineage>
</organism>
<keyword evidence="4" id="KW-0808">Transferase</keyword>
<evidence type="ECO:0000313" key="4">
    <source>
        <dbReference type="EMBL" id="MCS3864632.1"/>
    </source>
</evidence>
<gene>
    <name evidence="4" type="ORF">GGP82_001178</name>
</gene>
<sequence>MYILGINAYHGDVSAALLNDGKLVAAVEEERFERIKHVAGFPTQAIRCCLNIAGIDGRDLDHVAIGRDSSANLGKKIKFILKNRPSLRLLWDRATTNWQKVFGVEDDLAEALGISKRACPPLHTVEHHPAHLASAFFVSPYDEAAVCAIDAMGDFVSTSTALGTGTDMEVLGRVYYPHSLGIFYTAITQYLGFPYYGDEYKVMGMAPYGEPTFLDELRGLVPPRDDGTFELSLDYFRHWSDEHEDSTAHGVPSLGKLYTGELERLIGPEREPEDELTDRHKNIARSLQAVYEERVFRVLNVLHDETQVSRLCLAGGGAMNSVANGKVRANTPFEEVYIQPAAGDNGIALGAAYHVWHEELDRPRTFEMNHVFWGPEHDDAGVPGIVGTREDAAQKYQWTRYDDTDALCGKTAQLIADGKVIGWFRGRLEWGARALGHRSILADPRRADTRDRINNRVKYREEFRPFAPSILEEAVDEYFVDAAPDPFMQQVYPVREEKRDEIPAVTHVDGTGRLQAVYEETNPVYHQLISEFADLTGVPVVLNTSFNENEPIVNTPEEALDCFFRTDMDAVVIEDTLVQRQSVEAAT</sequence>
<dbReference type="InterPro" id="IPR051338">
    <property type="entry name" value="NodU/CmcH_Carbamoyltrnsfr"/>
</dbReference>
<dbReference type="InterPro" id="IPR031730">
    <property type="entry name" value="Carbam_trans_C"/>
</dbReference>
<protein>
    <submittedName>
        <fullName evidence="4">Carbamoyltransferase</fullName>
        <ecNumber evidence="4">2.1.3.-</ecNumber>
    </submittedName>
</protein>
<comment type="caution">
    <text evidence="4">The sequence shown here is derived from an EMBL/GenBank/DDBJ whole genome shotgun (WGS) entry which is preliminary data.</text>
</comment>
<evidence type="ECO:0000259" key="3">
    <source>
        <dbReference type="Pfam" id="PF16861"/>
    </source>
</evidence>
<dbReference type="PANTHER" id="PTHR34847">
    <property type="entry name" value="NODULATION PROTEIN U"/>
    <property type="match status" value="1"/>
</dbReference>
<dbReference type="Pfam" id="PF16861">
    <property type="entry name" value="Carbam_trans_C"/>
    <property type="match status" value="1"/>
</dbReference>
<dbReference type="RefSeq" id="WP_259083318.1">
    <property type="nucleotide sequence ID" value="NZ_JANTYZ010000002.1"/>
</dbReference>
<dbReference type="Proteomes" id="UP001155034">
    <property type="component" value="Unassembled WGS sequence"/>
</dbReference>
<dbReference type="CDD" id="cd24098">
    <property type="entry name" value="ASKHA_NBD_TobZ_N"/>
    <property type="match status" value="1"/>
</dbReference>
<dbReference type="InterPro" id="IPR038152">
    <property type="entry name" value="Carbam_trans_C_sf"/>
</dbReference>
<dbReference type="SUPFAM" id="SSF53067">
    <property type="entry name" value="Actin-like ATPase domain"/>
    <property type="match status" value="1"/>
</dbReference>
<accession>A0A9X2U213</accession>
<dbReference type="GO" id="GO:0016740">
    <property type="term" value="F:transferase activity"/>
    <property type="evidence" value="ECO:0007669"/>
    <property type="project" value="UniProtKB-KW"/>
</dbReference>
<dbReference type="Pfam" id="PF02543">
    <property type="entry name" value="Carbam_trans_N"/>
    <property type="match status" value="1"/>
</dbReference>
<dbReference type="EMBL" id="JANTYZ010000002">
    <property type="protein sequence ID" value="MCS3864632.1"/>
    <property type="molecule type" value="Genomic_DNA"/>
</dbReference>
<dbReference type="AlphaFoldDB" id="A0A9X2U213"/>
<evidence type="ECO:0000256" key="1">
    <source>
        <dbReference type="ARBA" id="ARBA00006129"/>
    </source>
</evidence>
<dbReference type="EC" id="2.1.3.-" evidence="4"/>